<evidence type="ECO:0000256" key="2">
    <source>
        <dbReference type="SAM" id="SignalP"/>
    </source>
</evidence>
<name>A0ABV8XI94_9GAMM</name>
<proteinExistence type="predicted"/>
<accession>A0ABV8XI94</accession>
<keyword evidence="2" id="KW-0732">Signal</keyword>
<dbReference type="RefSeq" id="WP_246940244.1">
    <property type="nucleotide sequence ID" value="NZ_JAKGAK010000003.1"/>
</dbReference>
<evidence type="ECO:0000313" key="3">
    <source>
        <dbReference type="EMBL" id="MFC4417294.1"/>
    </source>
</evidence>
<organism evidence="3 4">
    <name type="scientific">Chromohalobacter beijerinckii</name>
    <dbReference type="NCBI Taxonomy" id="86179"/>
    <lineage>
        <taxon>Bacteria</taxon>
        <taxon>Pseudomonadati</taxon>
        <taxon>Pseudomonadota</taxon>
        <taxon>Gammaproteobacteria</taxon>
        <taxon>Oceanospirillales</taxon>
        <taxon>Halomonadaceae</taxon>
        <taxon>Chromohalobacter</taxon>
    </lineage>
</organism>
<evidence type="ECO:0000313" key="4">
    <source>
        <dbReference type="Proteomes" id="UP001596015"/>
    </source>
</evidence>
<keyword evidence="3" id="KW-0449">Lipoprotein</keyword>
<dbReference type="Pfam" id="PF19574">
    <property type="entry name" value="LolA_3"/>
    <property type="match status" value="1"/>
</dbReference>
<dbReference type="EMBL" id="JBHSEO010000057">
    <property type="protein sequence ID" value="MFC4417294.1"/>
    <property type="molecule type" value="Genomic_DNA"/>
</dbReference>
<feature type="chain" id="PRO_5047264202" evidence="2">
    <location>
        <begin position="26"/>
        <end position="201"/>
    </location>
</feature>
<evidence type="ECO:0000256" key="1">
    <source>
        <dbReference type="SAM" id="MobiDB-lite"/>
    </source>
</evidence>
<keyword evidence="4" id="KW-1185">Reference proteome</keyword>
<gene>
    <name evidence="3" type="ORF">ACFO0E_12890</name>
</gene>
<feature type="signal peptide" evidence="2">
    <location>
        <begin position="1"/>
        <end position="25"/>
    </location>
</feature>
<protein>
    <submittedName>
        <fullName evidence="3">Outer membrane lipoprotein carrier protein LolA</fullName>
    </submittedName>
</protein>
<reference evidence="4" key="1">
    <citation type="journal article" date="2019" name="Int. J. Syst. Evol. Microbiol.">
        <title>The Global Catalogue of Microorganisms (GCM) 10K type strain sequencing project: providing services to taxonomists for standard genome sequencing and annotation.</title>
        <authorList>
            <consortium name="The Broad Institute Genomics Platform"/>
            <consortium name="The Broad Institute Genome Sequencing Center for Infectious Disease"/>
            <person name="Wu L."/>
            <person name="Ma J."/>
        </authorList>
    </citation>
    <scope>NUCLEOTIDE SEQUENCE [LARGE SCALE GENOMIC DNA]</scope>
    <source>
        <strain evidence="4">CCUG 49679</strain>
    </source>
</reference>
<sequence>MSDNRTTARIACLLALVCLPTFAWAAPTPQALSEQLAEHAEPCGRFEQSRHLADLDTTLESRGIFRRDGERLIWETQSPIEDRVVLGPNNPDLPPQLQTILPIFDGLLAGNWQALSRHFTLHLEGTLSAWHADLAPKDAAVRSRLTRLAVGGGQQVETIKLDFDNGDALTLSLSPHECATTGPAGASSHDADGKYVDGKSP</sequence>
<comment type="caution">
    <text evidence="3">The sequence shown here is derived from an EMBL/GenBank/DDBJ whole genome shotgun (WGS) entry which is preliminary data.</text>
</comment>
<dbReference type="InterPro" id="IPR004564">
    <property type="entry name" value="OM_lipoprot_carrier_LolA-like"/>
</dbReference>
<feature type="compositionally biased region" description="Basic and acidic residues" evidence="1">
    <location>
        <begin position="189"/>
        <end position="201"/>
    </location>
</feature>
<dbReference type="Proteomes" id="UP001596015">
    <property type="component" value="Unassembled WGS sequence"/>
</dbReference>
<feature type="region of interest" description="Disordered" evidence="1">
    <location>
        <begin position="178"/>
        <end position="201"/>
    </location>
</feature>